<accession>A0A926JCU8</accession>
<protein>
    <submittedName>
        <fullName evidence="1">Glycosyltransferase family 2 protein</fullName>
    </submittedName>
</protein>
<evidence type="ECO:0000313" key="2">
    <source>
        <dbReference type="Proteomes" id="UP000608594"/>
    </source>
</evidence>
<dbReference type="Pfam" id="PF13704">
    <property type="entry name" value="Glyco_tranf_2_4"/>
    <property type="match status" value="1"/>
</dbReference>
<proteinExistence type="predicted"/>
<organism evidence="1 2">
    <name type="scientific">Paracoccus amoyensis</name>
    <dbReference type="NCBI Taxonomy" id="2760093"/>
    <lineage>
        <taxon>Bacteria</taxon>
        <taxon>Pseudomonadati</taxon>
        <taxon>Pseudomonadota</taxon>
        <taxon>Alphaproteobacteria</taxon>
        <taxon>Rhodobacterales</taxon>
        <taxon>Paracoccaceae</taxon>
        <taxon>Paracoccus</taxon>
    </lineage>
</organism>
<comment type="caution">
    <text evidence="1">The sequence shown here is derived from an EMBL/GenBank/DDBJ whole genome shotgun (WGS) entry which is preliminary data.</text>
</comment>
<sequence length="368" mass="42412">MALASEWPLPSVSRSRDWRKTKTGQLWLSYRLRWKRREFLWRGLRAGRDLVALADRTGAIAPDAILCFAVIRNEGALLPAFLDHYRRLGVDHFLIVDNGSDDGSPRFLCDQPDVSAWSAPGNYRDTRFGMDWLTALLMRHGHDHWCVTVDADEFLIYPDWNARGLRELTSYLDGRGIPGIGALMLDLYPKGPLDTAEAASDAPITERLKWFDPGPYHSQIVPPKRNRWVQGGVRQRVFFHDNPERAPTLNKLPLIRWNWRYAYVNSTHSMLPPDMNDVYDGPGDPRLSGVLLHAKFLPRIISRSIEELSRRQHFNDPETYRAYHEELTLAPILWHQQSHRYEGWQQLVNLGLMGGADWAAAKTELQNR</sequence>
<dbReference type="SUPFAM" id="SSF53448">
    <property type="entry name" value="Nucleotide-diphospho-sugar transferases"/>
    <property type="match status" value="1"/>
</dbReference>
<gene>
    <name evidence="1" type="ORF">H4P12_05400</name>
</gene>
<dbReference type="InterPro" id="IPR029044">
    <property type="entry name" value="Nucleotide-diphossugar_trans"/>
</dbReference>
<keyword evidence="2" id="KW-1185">Reference proteome</keyword>
<dbReference type="Proteomes" id="UP000608594">
    <property type="component" value="Unassembled WGS sequence"/>
</dbReference>
<evidence type="ECO:0000313" key="1">
    <source>
        <dbReference type="EMBL" id="MBC9246158.1"/>
    </source>
</evidence>
<dbReference type="EMBL" id="JACOQL010000002">
    <property type="protein sequence ID" value="MBC9246158.1"/>
    <property type="molecule type" value="Genomic_DNA"/>
</dbReference>
<reference evidence="1" key="1">
    <citation type="submission" date="2020-08" db="EMBL/GenBank/DDBJ databases">
        <title>Paracoccus amoyensis sp. nov., isolated from the surface seawater at coast of Xiamen, Fujian.</title>
        <authorList>
            <person name="Lyu L."/>
        </authorList>
    </citation>
    <scope>NUCLEOTIDE SEQUENCE</scope>
    <source>
        <strain evidence="1">11-3</strain>
    </source>
</reference>
<name>A0A926JCU8_9RHOB</name>
<dbReference type="AlphaFoldDB" id="A0A926JCU8"/>